<evidence type="ECO:0000313" key="5">
    <source>
        <dbReference type="Proteomes" id="UP000502998"/>
    </source>
</evidence>
<evidence type="ECO:0000256" key="1">
    <source>
        <dbReference type="ARBA" id="ARBA00006336"/>
    </source>
</evidence>
<reference evidence="4 5" key="1">
    <citation type="submission" date="2020-02" db="EMBL/GenBank/DDBJ databases">
        <title>Characterization of vanA genotype vancomycin-resistant Enterococcus saigonensis VE80.</title>
        <authorList>
            <person name="Harada T."/>
            <person name="Motooka D."/>
            <person name="Nakamura S."/>
            <person name="Yamamoto Y."/>
            <person name="Kawahara R."/>
            <person name="Kawatsu K."/>
        </authorList>
    </citation>
    <scope>NUCLEOTIDE SEQUENCE [LARGE SCALE GENOMIC DNA]</scope>
    <source>
        <strain evidence="4 5">VE80</strain>
    </source>
</reference>
<keyword evidence="2" id="KW-0378">Hydrolase</keyword>
<dbReference type="InterPro" id="IPR000868">
    <property type="entry name" value="Isochorismatase-like_dom"/>
</dbReference>
<dbReference type="RefSeq" id="WP_173101926.1">
    <property type="nucleotide sequence ID" value="NZ_AP022822.1"/>
</dbReference>
<dbReference type="Proteomes" id="UP000502998">
    <property type="component" value="Chromosome"/>
</dbReference>
<dbReference type="SUPFAM" id="SSF52499">
    <property type="entry name" value="Isochorismatase-like hydrolases"/>
    <property type="match status" value="1"/>
</dbReference>
<comment type="similarity">
    <text evidence="1">Belongs to the isochorismatase family.</text>
</comment>
<evidence type="ECO:0000259" key="3">
    <source>
        <dbReference type="Pfam" id="PF00857"/>
    </source>
</evidence>
<dbReference type="Gene3D" id="3.40.50.850">
    <property type="entry name" value="Isochorismatase-like"/>
    <property type="match status" value="1"/>
</dbReference>
<dbReference type="PANTHER" id="PTHR43540">
    <property type="entry name" value="PEROXYUREIDOACRYLATE/UREIDOACRYLATE AMIDOHYDROLASE-RELATED"/>
    <property type="match status" value="1"/>
</dbReference>
<evidence type="ECO:0000313" key="4">
    <source>
        <dbReference type="EMBL" id="BCA84515.1"/>
    </source>
</evidence>
<dbReference type="KEGG" id="esg:EsVE80_00380"/>
<name>A0A679IH42_9ENTE</name>
<proteinExistence type="inferred from homology"/>
<dbReference type="InterPro" id="IPR050272">
    <property type="entry name" value="Isochorismatase-like_hydrls"/>
</dbReference>
<dbReference type="EMBL" id="AP022822">
    <property type="protein sequence ID" value="BCA84515.1"/>
    <property type="molecule type" value="Genomic_DNA"/>
</dbReference>
<dbReference type="CDD" id="cd01014">
    <property type="entry name" value="nicotinamidase_related"/>
    <property type="match status" value="1"/>
</dbReference>
<sequence>MEQLSDAFIIIDLQNGVCHAEGKQIDHLEELVVAVNKRIAFYHTAELPIIFVQHQDATLRKNSFDWEILPGIQRGMKSYFVNKTHANSFYQTDLSRILTKNNVKSLEICGAQTEYCIDATIKFAHGMGYDLRMQKNMSTTYDNEFMTATQTITFYEKIWDGRFLTFI</sequence>
<evidence type="ECO:0000256" key="2">
    <source>
        <dbReference type="ARBA" id="ARBA00022801"/>
    </source>
</evidence>
<dbReference type="Pfam" id="PF00857">
    <property type="entry name" value="Isochorismatase"/>
    <property type="match status" value="1"/>
</dbReference>
<protein>
    <submittedName>
        <fullName evidence="4">Amidase</fullName>
    </submittedName>
</protein>
<dbReference type="PANTHER" id="PTHR43540:SF14">
    <property type="entry name" value="ISOCHORISMATASE"/>
    <property type="match status" value="1"/>
</dbReference>
<keyword evidence="5" id="KW-1185">Reference proteome</keyword>
<dbReference type="InterPro" id="IPR036380">
    <property type="entry name" value="Isochorismatase-like_sf"/>
</dbReference>
<accession>A0A679IH42</accession>
<dbReference type="AlphaFoldDB" id="A0A679IH42"/>
<gene>
    <name evidence="4" type="ORF">EsVE80_00380</name>
</gene>
<feature type="domain" description="Isochorismatase-like" evidence="3">
    <location>
        <begin position="7"/>
        <end position="144"/>
    </location>
</feature>
<dbReference type="GO" id="GO:0016787">
    <property type="term" value="F:hydrolase activity"/>
    <property type="evidence" value="ECO:0007669"/>
    <property type="project" value="UniProtKB-KW"/>
</dbReference>
<organism evidence="4 5">
    <name type="scientific">Enterococcus saigonensis</name>
    <dbReference type="NCBI Taxonomy" id="1805431"/>
    <lineage>
        <taxon>Bacteria</taxon>
        <taxon>Bacillati</taxon>
        <taxon>Bacillota</taxon>
        <taxon>Bacilli</taxon>
        <taxon>Lactobacillales</taxon>
        <taxon>Enterococcaceae</taxon>
        <taxon>Enterococcus</taxon>
    </lineage>
</organism>